<evidence type="ECO:0000313" key="5">
    <source>
        <dbReference type="Proteomes" id="UP000270296"/>
    </source>
</evidence>
<dbReference type="GO" id="GO:0016020">
    <property type="term" value="C:membrane"/>
    <property type="evidence" value="ECO:0007669"/>
    <property type="project" value="TreeGrafter"/>
</dbReference>
<dbReference type="Proteomes" id="UP000270296">
    <property type="component" value="Unassembled WGS sequence"/>
</dbReference>
<dbReference type="OrthoDB" id="197155at2759"/>
<feature type="short sequence motif" description="DGA/G" evidence="2">
    <location>
        <begin position="157"/>
        <end position="159"/>
    </location>
</feature>
<dbReference type="InterPro" id="IPR002641">
    <property type="entry name" value="PNPLA_dom"/>
</dbReference>
<name>A0A183J246_9BILA</name>
<dbReference type="InterPro" id="IPR033562">
    <property type="entry name" value="PLPL"/>
</dbReference>
<evidence type="ECO:0000259" key="3">
    <source>
        <dbReference type="PROSITE" id="PS51635"/>
    </source>
</evidence>
<dbReference type="Gene3D" id="3.40.1090.10">
    <property type="entry name" value="Cytosolic phospholipase A2 catalytic domain"/>
    <property type="match status" value="1"/>
</dbReference>
<keyword evidence="2" id="KW-0378">Hydrolase</keyword>
<feature type="domain" description="PNPLA" evidence="3">
    <location>
        <begin position="3"/>
        <end position="170"/>
    </location>
</feature>
<evidence type="ECO:0000256" key="2">
    <source>
        <dbReference type="PROSITE-ProRule" id="PRU01161"/>
    </source>
</evidence>
<feature type="active site" description="Nucleophile" evidence="2">
    <location>
        <position position="38"/>
    </location>
</feature>
<reference evidence="4 5" key="2">
    <citation type="submission" date="2018-11" db="EMBL/GenBank/DDBJ databases">
        <authorList>
            <consortium name="Pathogen Informatics"/>
        </authorList>
    </citation>
    <scope>NUCLEOTIDE SEQUENCE [LARGE SCALE GENOMIC DNA]</scope>
</reference>
<keyword evidence="2" id="KW-0442">Lipid degradation</keyword>
<keyword evidence="1 2" id="KW-0443">Lipid metabolism</keyword>
<evidence type="ECO:0000256" key="1">
    <source>
        <dbReference type="ARBA" id="ARBA00023098"/>
    </source>
</evidence>
<proteinExistence type="predicted"/>
<dbReference type="AlphaFoldDB" id="A0A183J246"/>
<dbReference type="SUPFAM" id="SSF52151">
    <property type="entry name" value="FabD/lysophospholipase-like"/>
    <property type="match status" value="1"/>
</dbReference>
<dbReference type="WBParaSite" id="SBAD_0001029601-mRNA-1">
    <property type="protein sequence ID" value="SBAD_0001029601-mRNA-1"/>
    <property type="gene ID" value="SBAD_0001029601"/>
</dbReference>
<dbReference type="GO" id="GO:0004806">
    <property type="term" value="F:triacylglycerol lipase activity"/>
    <property type="evidence" value="ECO:0007669"/>
    <property type="project" value="TreeGrafter"/>
</dbReference>
<dbReference type="GO" id="GO:0005737">
    <property type="term" value="C:cytoplasm"/>
    <property type="evidence" value="ECO:0007669"/>
    <property type="project" value="TreeGrafter"/>
</dbReference>
<feature type="short sequence motif" description="GXSXG" evidence="2">
    <location>
        <begin position="36"/>
        <end position="40"/>
    </location>
</feature>
<organism evidence="6">
    <name type="scientific">Soboliphyme baturini</name>
    <dbReference type="NCBI Taxonomy" id="241478"/>
    <lineage>
        <taxon>Eukaryota</taxon>
        <taxon>Metazoa</taxon>
        <taxon>Ecdysozoa</taxon>
        <taxon>Nematoda</taxon>
        <taxon>Enoplea</taxon>
        <taxon>Dorylaimia</taxon>
        <taxon>Dioctophymatida</taxon>
        <taxon>Dioctophymatoidea</taxon>
        <taxon>Soboliphymatidae</taxon>
        <taxon>Soboliphyme</taxon>
    </lineage>
</organism>
<dbReference type="EMBL" id="UZAM01013384">
    <property type="protein sequence ID" value="VDP27507.1"/>
    <property type="molecule type" value="Genomic_DNA"/>
</dbReference>
<dbReference type="GO" id="GO:0019433">
    <property type="term" value="P:triglyceride catabolic process"/>
    <property type="evidence" value="ECO:0007669"/>
    <property type="project" value="TreeGrafter"/>
</dbReference>
<accession>A0A183J246</accession>
<dbReference type="Pfam" id="PF01734">
    <property type="entry name" value="Patatin"/>
    <property type="match status" value="1"/>
</dbReference>
<keyword evidence="5" id="KW-1185">Reference proteome</keyword>
<dbReference type="PANTHER" id="PTHR12406:SF41">
    <property type="entry name" value="BRUMMER, ISOFORM B-RELATED"/>
    <property type="match status" value="1"/>
</dbReference>
<dbReference type="PANTHER" id="PTHR12406">
    <property type="entry name" value="CALCIUM-INDEPENDENT PHOSPHOLIPASE A2 IPLA2 -RELATED"/>
    <property type="match status" value="1"/>
</dbReference>
<gene>
    <name evidence="4" type="ORF">SBAD_LOCUS9944</name>
</gene>
<reference evidence="6" key="1">
    <citation type="submission" date="2016-06" db="UniProtKB">
        <authorList>
            <consortium name="WormBaseParasite"/>
        </authorList>
    </citation>
    <scope>IDENTIFICATION</scope>
</reference>
<dbReference type="InterPro" id="IPR016035">
    <property type="entry name" value="Acyl_Trfase/lysoPLipase"/>
</dbReference>
<sequence>MNLSFSGCGFLGIYHIGVAAAIKEYAPDLVTGKIAGASAGALAACSLVCGCCLGEAISGVLKITKEARSRSLGPLHPSFDLVRYFRSGLRNILPENAHRLASGRLFISLTRFQDGENVRVSEFSSKEELIDAVVCSSFVPFYSGAFPPVFRGTSYVDGGLSDNFPFSGESDICPQDLDSMSPFLFCMKNTSIRFTCQNFFRLSVSLFPPSLDVMNDMCRQGFEDGLRYLSKHNLISCARCITIRSTVMLSSEESVFVFSDDGSSTKLSTHRIVPKSISTVHRNSHVNWEEHCEWCRETASDAPSKGLPNIIKESTVFLT</sequence>
<dbReference type="PROSITE" id="PS51635">
    <property type="entry name" value="PNPLA"/>
    <property type="match status" value="1"/>
</dbReference>
<protein>
    <submittedName>
        <fullName evidence="6">PNPLA domain-containing protein</fullName>
    </submittedName>
</protein>
<evidence type="ECO:0000313" key="4">
    <source>
        <dbReference type="EMBL" id="VDP27507.1"/>
    </source>
</evidence>
<feature type="short sequence motif" description="GXGXXG" evidence="2">
    <location>
        <begin position="7"/>
        <end position="12"/>
    </location>
</feature>
<feature type="active site" description="Proton acceptor" evidence="2">
    <location>
        <position position="157"/>
    </location>
</feature>
<dbReference type="GO" id="GO:0055088">
    <property type="term" value="P:lipid homeostasis"/>
    <property type="evidence" value="ECO:0007669"/>
    <property type="project" value="TreeGrafter"/>
</dbReference>
<evidence type="ECO:0000313" key="6">
    <source>
        <dbReference type="WBParaSite" id="SBAD_0001029601-mRNA-1"/>
    </source>
</evidence>
<dbReference type="GO" id="GO:0005811">
    <property type="term" value="C:lipid droplet"/>
    <property type="evidence" value="ECO:0007669"/>
    <property type="project" value="TreeGrafter"/>
</dbReference>